<feature type="domain" description="Glycosyltransferase subfamily 4-like N-terminal" evidence="2">
    <location>
        <begin position="20"/>
        <end position="183"/>
    </location>
</feature>
<feature type="domain" description="Glycosyl transferase family 1" evidence="1">
    <location>
        <begin position="217"/>
        <end position="335"/>
    </location>
</feature>
<dbReference type="SUPFAM" id="SSF53756">
    <property type="entry name" value="UDP-Glycosyltransferase/glycogen phosphorylase"/>
    <property type="match status" value="1"/>
</dbReference>
<protein>
    <submittedName>
        <fullName evidence="3">Glycosyltransferase</fullName>
    </submittedName>
</protein>
<dbReference type="Gene3D" id="3.40.50.2000">
    <property type="entry name" value="Glycogen Phosphorylase B"/>
    <property type="match status" value="2"/>
</dbReference>
<dbReference type="EMBL" id="LJZQ01000008">
    <property type="protein sequence ID" value="KPQ29087.1"/>
    <property type="molecule type" value="Genomic_DNA"/>
</dbReference>
<dbReference type="CDD" id="cd03801">
    <property type="entry name" value="GT4_PimA-like"/>
    <property type="match status" value="1"/>
</dbReference>
<gene>
    <name evidence="3" type="ORF">HLUCCX14_07375</name>
</gene>
<dbReference type="InterPro" id="IPR001296">
    <property type="entry name" value="Glyco_trans_1"/>
</dbReference>
<evidence type="ECO:0000313" key="3">
    <source>
        <dbReference type="EMBL" id="KPQ29087.1"/>
    </source>
</evidence>
<reference evidence="3 4" key="1">
    <citation type="submission" date="2015-09" db="EMBL/GenBank/DDBJ databases">
        <title>Identification and resolution of microdiversity through metagenomic sequencing of parallel consortia.</title>
        <authorList>
            <person name="Nelson W.C."/>
            <person name="Romine M.F."/>
            <person name="Lindemann S.R."/>
        </authorList>
    </citation>
    <scope>NUCLEOTIDE SEQUENCE [LARGE SCALE GENOMIC DNA]</scope>
    <source>
        <strain evidence="3">HL-55</strain>
    </source>
</reference>
<dbReference type="STRING" id="1305731.GCA_000934705_00604"/>
<dbReference type="Pfam" id="PF13579">
    <property type="entry name" value="Glyco_trans_4_4"/>
    <property type="match status" value="1"/>
</dbReference>
<dbReference type="OrthoDB" id="8523124at2"/>
<accession>A0A0P8B662</accession>
<evidence type="ECO:0000259" key="1">
    <source>
        <dbReference type="Pfam" id="PF00534"/>
    </source>
</evidence>
<organism evidence="3 4">
    <name type="scientific">Marinobacter excellens HL-55</name>
    <dbReference type="NCBI Taxonomy" id="1305731"/>
    <lineage>
        <taxon>Bacteria</taxon>
        <taxon>Pseudomonadati</taxon>
        <taxon>Pseudomonadota</taxon>
        <taxon>Gammaproteobacteria</taxon>
        <taxon>Pseudomonadales</taxon>
        <taxon>Marinobacteraceae</taxon>
        <taxon>Marinobacter</taxon>
    </lineage>
</organism>
<dbReference type="Proteomes" id="UP000050416">
    <property type="component" value="Unassembled WGS sequence"/>
</dbReference>
<name>A0A0P8B662_9GAMM</name>
<dbReference type="PANTHER" id="PTHR12526">
    <property type="entry name" value="GLYCOSYLTRANSFERASE"/>
    <property type="match status" value="1"/>
</dbReference>
<dbReference type="GO" id="GO:1901135">
    <property type="term" value="P:carbohydrate derivative metabolic process"/>
    <property type="evidence" value="ECO:0007669"/>
    <property type="project" value="UniProtKB-ARBA"/>
</dbReference>
<sequence>MRILAILPSYRPVSFVGNVGGGELSNKSLLEGLAALGHEVSVITLNAGGIGAFEESGVDVKEFGSSSGALGWFLSRWQLYRRSLATLSECSAHAPDVLLTGTEALGVALRLGKAFGVPVAVFIRAYENFEKPAGGKAWLKNWIKRLALGKFGPAAVAKADMLLPNSEFMAEYCEKSVPGSVPMSVIFPPLDVEPRGRPFVGGIRTVSMVGTSNKKGIQVVRALARDFPNLRFRIVGYPGIAPGDQVEQDNVLFVGWCDIEEEFCTVADLILVPSLWAEPFGRVAVEALAAGKWLLVSDIGGLREAVAYQQRLMIAAGDTIAWRDRVAQLLSNSEQFLDAWQAAASGMERFSKDAQVKRLEAALESLAYREPSP</sequence>
<dbReference type="PATRIC" id="fig|1305731.5.peg.290"/>
<dbReference type="Pfam" id="PF00534">
    <property type="entry name" value="Glycos_transf_1"/>
    <property type="match status" value="1"/>
</dbReference>
<comment type="caution">
    <text evidence="3">The sequence shown here is derived from an EMBL/GenBank/DDBJ whole genome shotgun (WGS) entry which is preliminary data.</text>
</comment>
<dbReference type="AlphaFoldDB" id="A0A0P8B662"/>
<dbReference type="GO" id="GO:0016757">
    <property type="term" value="F:glycosyltransferase activity"/>
    <property type="evidence" value="ECO:0007669"/>
    <property type="project" value="InterPro"/>
</dbReference>
<proteinExistence type="predicted"/>
<keyword evidence="3" id="KW-0808">Transferase</keyword>
<dbReference type="PANTHER" id="PTHR12526:SF635">
    <property type="entry name" value="GLYCOSYL TRANSFERASE GROUP 1"/>
    <property type="match status" value="1"/>
</dbReference>
<evidence type="ECO:0000313" key="4">
    <source>
        <dbReference type="Proteomes" id="UP000050416"/>
    </source>
</evidence>
<evidence type="ECO:0000259" key="2">
    <source>
        <dbReference type="Pfam" id="PF13579"/>
    </source>
</evidence>
<dbReference type="InterPro" id="IPR028098">
    <property type="entry name" value="Glyco_trans_4-like_N"/>
</dbReference>